<evidence type="ECO:0000313" key="2">
    <source>
        <dbReference type="Proteomes" id="UP000315115"/>
    </source>
</evidence>
<dbReference type="Proteomes" id="UP000315115">
    <property type="component" value="Plasmid pAM7"/>
</dbReference>
<dbReference type="AlphaFoldDB" id="A0A510IFC2"/>
<sequence length="506" mass="57506">MRVKLSSNQVDDIKKWLKLVRKISPTNLKLSHSQDLMFSKGFGYRDFKEAKKLSHGHVCSSGLNQEEKSQVISCLQDQFHLSEADSIEVLNKLKLDTPDTRRAPMFIDEAGLFFNSIVDNQPISDGFLQKLRSKGIFPLYWETVKVDGEYLVLTMDSYAKAQLDIDFESNTEEIKALVCTYALPIMEAIQSPEVFKHNPLDLQITSDGKLLNSNSKVVIAPNVDSKQELLAQVQSLLTGYKLNVQLLGKYSMRHLDTSISIDIGHQFQPLVSPTLYFNICSEYPLLIKGCHIEDIPTEDEYPSAECISQFQKLRGLQSAIKDSGFEEQLKSRVNNATDSDWMLIWEHLQSISHQGHLAEKDQCRTPLLFSKFSEELVLSWAGSYFSDFEFECSVDDHCLIEYLLMPDVEGDGSFDEYAKLATLAAALTYQDIGKGRQFARALDRLMIRFGAEFSQIKSLLGAFDWFQKKLSSETVVFGDEYRSVQDTFRLGRKHNTKSIQVTQSIT</sequence>
<geneLocation type="plasmid" evidence="2">
    <name>pam7 dna</name>
</geneLocation>
<name>A0A510IFC2_9VIBR</name>
<keyword evidence="1" id="KW-0614">Plasmid</keyword>
<protein>
    <submittedName>
        <fullName evidence="1">Uncharacterized protein</fullName>
    </submittedName>
</protein>
<accession>A0A510IFC2</accession>
<gene>
    <name evidence="1" type="ORF">VroAM7_50660</name>
</gene>
<dbReference type="EMBL" id="AP019800">
    <property type="protein sequence ID" value="BBL92413.1"/>
    <property type="molecule type" value="Genomic_DNA"/>
</dbReference>
<organism evidence="1 2">
    <name type="scientific">Vibrio rotiferianus</name>
    <dbReference type="NCBI Taxonomy" id="190895"/>
    <lineage>
        <taxon>Bacteria</taxon>
        <taxon>Pseudomonadati</taxon>
        <taxon>Pseudomonadota</taxon>
        <taxon>Gammaproteobacteria</taxon>
        <taxon>Vibrionales</taxon>
        <taxon>Vibrionaceae</taxon>
        <taxon>Vibrio</taxon>
    </lineage>
</organism>
<evidence type="ECO:0000313" key="1">
    <source>
        <dbReference type="EMBL" id="BBL92413.1"/>
    </source>
</evidence>
<reference evidence="2" key="1">
    <citation type="submission" date="2019-07" db="EMBL/GenBank/DDBJ databases">
        <title>Complete Genome Sequences of Vibrion rotiferianus strain AM7.</title>
        <authorList>
            <person name="Miyazaki K."/>
            <person name="Wiseschart A."/>
            <person name="Pootanakit K."/>
            <person name="Ishimori K."/>
            <person name="Kitahara K."/>
        </authorList>
    </citation>
    <scope>NUCLEOTIDE SEQUENCE [LARGE SCALE GENOMIC DNA]</scope>
    <source>
        <strain evidence="2">AM7</strain>
        <plasmid evidence="2">pam7 dna</plasmid>
    </source>
</reference>
<proteinExistence type="predicted"/>